<dbReference type="GO" id="GO:0003677">
    <property type="term" value="F:DNA binding"/>
    <property type="evidence" value="ECO:0007669"/>
    <property type="project" value="InterPro"/>
</dbReference>
<feature type="compositionally biased region" description="Low complexity" evidence="4">
    <location>
        <begin position="1248"/>
        <end position="1258"/>
    </location>
</feature>
<dbReference type="PANTHER" id="PTHR22683">
    <property type="entry name" value="SPORULATION PROTEIN RELATED"/>
    <property type="match status" value="1"/>
</dbReference>
<evidence type="ECO:0000313" key="7">
    <source>
        <dbReference type="EMBL" id="RLY94614.1"/>
    </source>
</evidence>
<sequence>MQLSLHVLRHGAGTTHPVSVTASPGTSGEDLAAELARQLGTEHRATVAGVDLGRATVGAPPLTDGATVVLHPVVAGGVPVSRRGSTREPGQPVASGRSASSCGAPSSGGAARSAVAPLPGTVAPVGGSPTEDGPREADAHDVVRLTVVEGAGAGTELVLPRGRHRVVLDGGGPVLSRVETTSGIGLVVDGSGVRVLPSGTALSHGDRLRLSLGDDVSWLRVERHGERSEARWPDPAATPAGFTTREAAPDHELPLEPAHRARAAVAMVTGLLPLCAGVAIALVTHWWFFLLFSALGAVTSAAGWVADRGARAEQRRRLAAARERDLRRCDHAAPPVAELVARCRALPPERGPDTGSPGSEALRWAAAAPAGGPRSATSWTQHRTAATSGDTGSAATARWVRLGQGTRAAVVGRGRGIPVRAVTHRRAPVLVDLARVRVLALAVTGECSRGLLNALAVQLFTGPQALDRLTVSPDVSWAPPPALARLLQSPASPSPPGSTRDAARPGPTDVTGLEVLTPQDAALAAAAPGVVRVVLAGGAAPGPQDTLVSEVRGGLRLSTPSCDAVPGLSAQEQRTSLDFVPDTVSDGTAHLALQAWTAAAARRPSRRRGALPRAVASHELLLADDERPDPTTVGPGSEQVSTGVPPRAHSPLGTVIGVSRDGRERIVLDDENPHLLIAGTTGCGKSEVLRTLVAGLARGADPGRLEFLLVDFKGGAALAPLADLPHVSTLLTDLGPDEVRRALVFLHSELQRRERVLRAHGLDTMAQVLQRGGTPVVRELVVVVDEAKMLTDSFPEAAHQLAVVATVGRSLGVHLVLATQRPQGALPPDVRANVSQALCLRVRTEQESLDMIGSGLAAGIPPNLPGRGYLDRGHGAPVEVQCAVLTRLCTPPPAPLQLRFLPAARPHDGAPGAFRPAPAPDPGAAVRDVRRFWESPGAVDPRDPASGDCPDPGDRAVPPGLPRCASPERVPLPLVDLGPAENPAEHWCGRLTWDPWEDGPLALIGRPSAVRSGLRSLVERCAAASPEEHAAPGVALYVVSATGAGTTDLTGPTDAGCANPLRGTARADHPADLAHLLDRLRCHLESTPDDPEGGHERALVVVADWDRCCQLLRAGAWAHLEDDLLSLLAVGPSRGLSAVLTGDRSLMSGRGAHSAPNRVLLPADQTPEALLQWPRLPPFSGWDSRGAVSGPVTRSCGDPGGPPRADRLVVVQLAAGEPVDEYAPLRQEAADEGVLAQRTLWRGDQHGGSRAQGAAGSSVTRPAGDTVLRTAALRSSRGSRSSRELLGGPRSGLHGWPVAFPLPSAWSSPAEVTPGLLLGVTREGDPAVHPWGPGATLLVAGPARSGRTSFLAAARAHLSTALTTDEARAAHDVVSAAPGSADDVQALLRSLERSGRPVTLLVDDADRLSPEVLRALATAWSPGSPRHTASKGKGSGHDCDALAPGVRLVVGTRLTDSLLSTFPPLMAWRQHADTLLLRPRRAFDGEAFGVSLAGQGLGGPPGRGFWVHRGTVEPVQAPLPPTSPAPPAVLDGTGPQQGV</sequence>
<dbReference type="InterPro" id="IPR002543">
    <property type="entry name" value="FtsK_dom"/>
</dbReference>
<accession>A0A3L9L8V1</accession>
<keyword evidence="8" id="KW-1185">Reference proteome</keyword>
<feature type="binding site" evidence="3">
    <location>
        <begin position="679"/>
        <end position="686"/>
    </location>
    <ligand>
        <name>ATP</name>
        <dbReference type="ChEBI" id="CHEBI:30616"/>
    </ligand>
</feature>
<organism evidence="7 8">
    <name type="scientific">Kocuria tytonicola</name>
    <dbReference type="NCBI Taxonomy" id="2055946"/>
    <lineage>
        <taxon>Bacteria</taxon>
        <taxon>Bacillati</taxon>
        <taxon>Actinomycetota</taxon>
        <taxon>Actinomycetes</taxon>
        <taxon>Micrococcales</taxon>
        <taxon>Micrococcaceae</taxon>
        <taxon>Kocuria</taxon>
    </lineage>
</organism>
<dbReference type="InterPro" id="IPR003593">
    <property type="entry name" value="AAA+_ATPase"/>
</dbReference>
<feature type="domain" description="FtsK" evidence="6">
    <location>
        <begin position="663"/>
        <end position="849"/>
    </location>
</feature>
<feature type="compositionally biased region" description="Pro residues" evidence="4">
    <location>
        <begin position="1517"/>
        <end position="1527"/>
    </location>
</feature>
<feature type="region of interest" description="Disordered" evidence="4">
    <location>
        <begin position="485"/>
        <end position="511"/>
    </location>
</feature>
<evidence type="ECO:0000256" key="1">
    <source>
        <dbReference type="ARBA" id="ARBA00022741"/>
    </source>
</evidence>
<keyword evidence="5" id="KW-0812">Transmembrane</keyword>
<dbReference type="SMART" id="SM00382">
    <property type="entry name" value="AAA"/>
    <property type="match status" value="2"/>
</dbReference>
<evidence type="ECO:0000256" key="5">
    <source>
        <dbReference type="SAM" id="Phobius"/>
    </source>
</evidence>
<dbReference type="GO" id="GO:0005524">
    <property type="term" value="F:ATP binding"/>
    <property type="evidence" value="ECO:0007669"/>
    <property type="project" value="UniProtKB-UniRule"/>
</dbReference>
<proteinExistence type="predicted"/>
<keyword evidence="2 3" id="KW-0067">ATP-binding</keyword>
<reference evidence="7 8" key="1">
    <citation type="submission" date="2018-10" db="EMBL/GenBank/DDBJ databases">
        <title>Kocuria tytonicola, new bacteria from the preen glands of American barn owls (Tyto furcata).</title>
        <authorList>
            <person name="Braun M.S."/>
            <person name="Wang E."/>
            <person name="Zimmermann S."/>
            <person name="Boutin S."/>
            <person name="Wagner H."/>
            <person name="Wink M."/>
        </authorList>
    </citation>
    <scope>NUCLEOTIDE SEQUENCE [LARGE SCALE GENOMIC DNA]</scope>
    <source>
        <strain evidence="7 8">473</strain>
    </source>
</reference>
<keyword evidence="5" id="KW-0472">Membrane</keyword>
<feature type="region of interest" description="Disordered" evidence="4">
    <location>
        <begin position="1243"/>
        <end position="1266"/>
    </location>
</feature>
<evidence type="ECO:0000313" key="8">
    <source>
        <dbReference type="Proteomes" id="UP000277871"/>
    </source>
</evidence>
<evidence type="ECO:0000259" key="6">
    <source>
        <dbReference type="PROSITE" id="PS50901"/>
    </source>
</evidence>
<protein>
    <recommendedName>
        <fullName evidence="6">FtsK domain-containing protein</fullName>
    </recommendedName>
</protein>
<feature type="region of interest" description="Disordered" evidence="4">
    <location>
        <begin position="1514"/>
        <end position="1539"/>
    </location>
</feature>
<feature type="transmembrane region" description="Helical" evidence="5">
    <location>
        <begin position="286"/>
        <end position="306"/>
    </location>
</feature>
<dbReference type="EMBL" id="RDEX01000001">
    <property type="protein sequence ID" value="RLY94614.1"/>
    <property type="molecule type" value="Genomic_DNA"/>
</dbReference>
<dbReference type="SUPFAM" id="SSF52540">
    <property type="entry name" value="P-loop containing nucleoside triphosphate hydrolases"/>
    <property type="match status" value="2"/>
</dbReference>
<evidence type="ECO:0000256" key="4">
    <source>
        <dbReference type="SAM" id="MobiDB-lite"/>
    </source>
</evidence>
<feature type="region of interest" description="Disordered" evidence="4">
    <location>
        <begin position="619"/>
        <end position="652"/>
    </location>
</feature>
<feature type="compositionally biased region" description="Low complexity" evidence="4">
    <location>
        <begin position="93"/>
        <end position="117"/>
    </location>
</feature>
<dbReference type="PANTHER" id="PTHR22683:SF1">
    <property type="entry name" value="TYPE VII SECRETION SYSTEM PROTEIN ESSC"/>
    <property type="match status" value="1"/>
</dbReference>
<evidence type="ECO:0000256" key="2">
    <source>
        <dbReference type="ARBA" id="ARBA00022840"/>
    </source>
</evidence>
<feature type="region of interest" description="Disordered" evidence="4">
    <location>
        <begin position="78"/>
        <end position="136"/>
    </location>
</feature>
<feature type="transmembrane region" description="Helical" evidence="5">
    <location>
        <begin position="263"/>
        <end position="280"/>
    </location>
</feature>
<dbReference type="InterPro" id="IPR027417">
    <property type="entry name" value="P-loop_NTPase"/>
</dbReference>
<evidence type="ECO:0000256" key="3">
    <source>
        <dbReference type="PROSITE-ProRule" id="PRU00289"/>
    </source>
</evidence>
<feature type="compositionally biased region" description="Low complexity" evidence="4">
    <location>
        <begin position="384"/>
        <end position="394"/>
    </location>
</feature>
<dbReference type="Pfam" id="PF01580">
    <property type="entry name" value="FtsK_SpoIIIE"/>
    <property type="match status" value="1"/>
</dbReference>
<feature type="compositionally biased region" description="Low complexity" evidence="4">
    <location>
        <begin position="1273"/>
        <end position="1290"/>
    </location>
</feature>
<keyword evidence="5" id="KW-1133">Transmembrane helix</keyword>
<dbReference type="PROSITE" id="PS50901">
    <property type="entry name" value="FTSK"/>
    <property type="match status" value="1"/>
</dbReference>
<dbReference type="RefSeq" id="WP_121864403.1">
    <property type="nucleotide sequence ID" value="NZ_RDEX01000001.1"/>
</dbReference>
<gene>
    <name evidence="7" type="ORF">EAE32_05480</name>
</gene>
<dbReference type="InterPro" id="IPR050206">
    <property type="entry name" value="FtsK/SpoIIIE/SftA"/>
</dbReference>
<keyword evidence="1 3" id="KW-0547">Nucleotide-binding</keyword>
<feature type="region of interest" description="Disordered" evidence="4">
    <location>
        <begin position="934"/>
        <end position="954"/>
    </location>
</feature>
<feature type="region of interest" description="Disordered" evidence="4">
    <location>
        <begin position="365"/>
        <end position="394"/>
    </location>
</feature>
<comment type="caution">
    <text evidence="7">The sequence shown here is derived from an EMBL/GenBank/DDBJ whole genome shotgun (WGS) entry which is preliminary data.</text>
</comment>
<feature type="region of interest" description="Disordered" evidence="4">
    <location>
        <begin position="1271"/>
        <end position="1290"/>
    </location>
</feature>
<dbReference type="Gene3D" id="3.40.50.300">
    <property type="entry name" value="P-loop containing nucleotide triphosphate hydrolases"/>
    <property type="match status" value="2"/>
</dbReference>
<dbReference type="Proteomes" id="UP000277871">
    <property type="component" value="Unassembled WGS sequence"/>
</dbReference>
<name>A0A3L9L8V1_9MICC</name>